<accession>A0ABR1FV63</accession>
<dbReference type="Proteomes" id="UP001363151">
    <property type="component" value="Unassembled WGS sequence"/>
</dbReference>
<evidence type="ECO:0000313" key="1">
    <source>
        <dbReference type="EMBL" id="KAK7239279.1"/>
    </source>
</evidence>
<comment type="caution">
    <text evidence="1">The sequence shown here is derived from an EMBL/GenBank/DDBJ whole genome shotgun (WGS) entry which is preliminary data.</text>
</comment>
<dbReference type="EMBL" id="JBBJCI010000224">
    <property type="protein sequence ID" value="KAK7239279.1"/>
    <property type="molecule type" value="Genomic_DNA"/>
</dbReference>
<name>A0ABR1FV63_AURAN</name>
<reference evidence="1 2" key="1">
    <citation type="submission" date="2024-03" db="EMBL/GenBank/DDBJ databases">
        <title>Aureococcus anophagefferens CCMP1851 and Kratosvirus quantuckense: Draft genome of a second virus-susceptible host strain in the model system.</title>
        <authorList>
            <person name="Chase E."/>
            <person name="Truchon A.R."/>
            <person name="Schepens W."/>
            <person name="Wilhelm S.W."/>
        </authorList>
    </citation>
    <scope>NUCLEOTIDE SEQUENCE [LARGE SCALE GENOMIC DNA]</scope>
    <source>
        <strain evidence="1 2">CCMP1851</strain>
    </source>
</reference>
<keyword evidence="2" id="KW-1185">Reference proteome</keyword>
<evidence type="ECO:0000313" key="2">
    <source>
        <dbReference type="Proteomes" id="UP001363151"/>
    </source>
</evidence>
<sequence length="237" mass="24232">MPTPLLWLLASASAFGPRTQQRAPLPPPPAASPMPVRVATGATGAAWVALGARTFDVESSRQLVGALGVATATFEDNIREPAAGFLELTSPVFGVVGPAVDLLFLTAAVAVKAVGASGVDDVAALLKGDAVDLATDRGESAGGGFYRTPRRSTGLGARRDPRRASFIFSPVNPIGIFETESAATHLFRAVCGIYIALVETGSKAFAELVAAQPDSPIVQMVNAGDAAAPPAVDDAPR</sequence>
<proteinExistence type="predicted"/>
<organism evidence="1 2">
    <name type="scientific">Aureococcus anophagefferens</name>
    <name type="common">Harmful bloom alga</name>
    <dbReference type="NCBI Taxonomy" id="44056"/>
    <lineage>
        <taxon>Eukaryota</taxon>
        <taxon>Sar</taxon>
        <taxon>Stramenopiles</taxon>
        <taxon>Ochrophyta</taxon>
        <taxon>Pelagophyceae</taxon>
        <taxon>Pelagomonadales</taxon>
        <taxon>Pelagomonadaceae</taxon>
        <taxon>Aureococcus</taxon>
    </lineage>
</organism>
<protein>
    <submittedName>
        <fullName evidence="1">Uncharacterized protein</fullName>
    </submittedName>
</protein>
<gene>
    <name evidence="1" type="ORF">SO694_00025263</name>
</gene>